<comment type="caution">
    <text evidence="3">The sequence shown here is derived from an EMBL/GenBank/DDBJ whole genome shotgun (WGS) entry which is preliminary data.</text>
</comment>
<evidence type="ECO:0000313" key="4">
    <source>
        <dbReference type="Proteomes" id="UP000229749"/>
    </source>
</evidence>
<dbReference type="SUPFAM" id="SSF53756">
    <property type="entry name" value="UDP-Glycosyltransferase/glycogen phosphorylase"/>
    <property type="match status" value="1"/>
</dbReference>
<dbReference type="GO" id="GO:0016757">
    <property type="term" value="F:glycosyltransferase activity"/>
    <property type="evidence" value="ECO:0007669"/>
    <property type="project" value="InterPro"/>
</dbReference>
<dbReference type="InterPro" id="IPR001296">
    <property type="entry name" value="Glyco_trans_1"/>
</dbReference>
<dbReference type="AlphaFoldDB" id="A0A2M7XIF0"/>
<feature type="non-terminal residue" evidence="3">
    <location>
        <position position="1"/>
    </location>
</feature>
<sequence length="212" mass="23756">PRVSAKKIHRIYEGITYFNKTTSIKMLPHSIQTPYLLYIGNAYPHKNLKGLLNAYAIFSKKYPDIALVLSGPNDLFYARIQEEQKKMGLTSKQVIFIPSPDDQLVASLFTHALMYIQPSFAEGFGLPPLEAMSYGIPVAASNKTSLPEVLADAALYFDPDDPRAIADVLSSLITNTSLRDKLKEKGYNQIKKYSWDTMTKNILDLYETGGVK</sequence>
<proteinExistence type="predicted"/>
<dbReference type="PANTHER" id="PTHR46401">
    <property type="entry name" value="GLYCOSYLTRANSFERASE WBBK-RELATED"/>
    <property type="match status" value="1"/>
</dbReference>
<accession>A0A2M7XIF0</accession>
<dbReference type="Gene3D" id="3.40.50.2000">
    <property type="entry name" value="Glycogen Phosphorylase B"/>
    <property type="match status" value="1"/>
</dbReference>
<dbReference type="GO" id="GO:0009103">
    <property type="term" value="P:lipopolysaccharide biosynthetic process"/>
    <property type="evidence" value="ECO:0007669"/>
    <property type="project" value="TreeGrafter"/>
</dbReference>
<keyword evidence="1" id="KW-0808">Transferase</keyword>
<dbReference type="PANTHER" id="PTHR46401:SF2">
    <property type="entry name" value="GLYCOSYLTRANSFERASE WBBK-RELATED"/>
    <property type="match status" value="1"/>
</dbReference>
<gene>
    <name evidence="3" type="ORF">CO172_01155</name>
</gene>
<organism evidence="3 4">
    <name type="scientific">Candidatus Uhrbacteria bacterium CG_4_9_14_3_um_filter_36_7</name>
    <dbReference type="NCBI Taxonomy" id="1975033"/>
    <lineage>
        <taxon>Bacteria</taxon>
        <taxon>Candidatus Uhriibacteriota</taxon>
    </lineage>
</organism>
<reference evidence="4" key="1">
    <citation type="submission" date="2017-09" db="EMBL/GenBank/DDBJ databases">
        <title>Depth-based differentiation of microbial function through sediment-hosted aquifers and enrichment of novel symbionts in the deep terrestrial subsurface.</title>
        <authorList>
            <person name="Probst A.J."/>
            <person name="Ladd B."/>
            <person name="Jarett J.K."/>
            <person name="Geller-Mcgrath D.E."/>
            <person name="Sieber C.M.K."/>
            <person name="Emerson J.B."/>
            <person name="Anantharaman K."/>
            <person name="Thomas B.C."/>
            <person name="Malmstrom R."/>
            <person name="Stieglmeier M."/>
            <person name="Klingl A."/>
            <person name="Woyke T."/>
            <person name="Ryan C.M."/>
            <person name="Banfield J.F."/>
        </authorList>
    </citation>
    <scope>NUCLEOTIDE SEQUENCE [LARGE SCALE GENOMIC DNA]</scope>
</reference>
<feature type="domain" description="Glycosyl transferase family 1" evidence="2">
    <location>
        <begin position="30"/>
        <end position="188"/>
    </location>
</feature>
<protein>
    <recommendedName>
        <fullName evidence="2">Glycosyl transferase family 1 domain-containing protein</fullName>
    </recommendedName>
</protein>
<evidence type="ECO:0000313" key="3">
    <source>
        <dbReference type="EMBL" id="PJA47496.1"/>
    </source>
</evidence>
<dbReference type="EMBL" id="PFWS01000017">
    <property type="protein sequence ID" value="PJA47496.1"/>
    <property type="molecule type" value="Genomic_DNA"/>
</dbReference>
<evidence type="ECO:0000256" key="1">
    <source>
        <dbReference type="ARBA" id="ARBA00022679"/>
    </source>
</evidence>
<dbReference type="CDD" id="cd03809">
    <property type="entry name" value="GT4_MtfB-like"/>
    <property type="match status" value="1"/>
</dbReference>
<name>A0A2M7XIF0_9BACT</name>
<evidence type="ECO:0000259" key="2">
    <source>
        <dbReference type="Pfam" id="PF00534"/>
    </source>
</evidence>
<dbReference type="Proteomes" id="UP000229749">
    <property type="component" value="Unassembled WGS sequence"/>
</dbReference>
<dbReference type="Pfam" id="PF00534">
    <property type="entry name" value="Glycos_transf_1"/>
    <property type="match status" value="1"/>
</dbReference>